<dbReference type="AlphaFoldDB" id="A0AAV9GXT2"/>
<gene>
    <name evidence="9" type="ORF">QBC34DRAFT_377002</name>
</gene>
<dbReference type="FunFam" id="3.40.50.720:FF:000039">
    <property type="entry name" value="Alcohol dehydrogenase AdhP"/>
    <property type="match status" value="1"/>
</dbReference>
<evidence type="ECO:0000259" key="8">
    <source>
        <dbReference type="SMART" id="SM00829"/>
    </source>
</evidence>
<dbReference type="GO" id="GO:0005737">
    <property type="term" value="C:cytoplasm"/>
    <property type="evidence" value="ECO:0007669"/>
    <property type="project" value="TreeGrafter"/>
</dbReference>
<reference evidence="9" key="1">
    <citation type="journal article" date="2023" name="Mol. Phylogenet. Evol.">
        <title>Genome-scale phylogeny and comparative genomics of the fungal order Sordariales.</title>
        <authorList>
            <person name="Hensen N."/>
            <person name="Bonometti L."/>
            <person name="Westerberg I."/>
            <person name="Brannstrom I.O."/>
            <person name="Guillou S."/>
            <person name="Cros-Aarteil S."/>
            <person name="Calhoun S."/>
            <person name="Haridas S."/>
            <person name="Kuo A."/>
            <person name="Mondo S."/>
            <person name="Pangilinan J."/>
            <person name="Riley R."/>
            <person name="LaButti K."/>
            <person name="Andreopoulos B."/>
            <person name="Lipzen A."/>
            <person name="Chen C."/>
            <person name="Yan M."/>
            <person name="Daum C."/>
            <person name="Ng V."/>
            <person name="Clum A."/>
            <person name="Steindorff A."/>
            <person name="Ohm R.A."/>
            <person name="Martin F."/>
            <person name="Silar P."/>
            <person name="Natvig D.O."/>
            <person name="Lalanne C."/>
            <person name="Gautier V."/>
            <person name="Ament-Velasquez S.L."/>
            <person name="Kruys A."/>
            <person name="Hutchinson M.I."/>
            <person name="Powell A.J."/>
            <person name="Barry K."/>
            <person name="Miller A.N."/>
            <person name="Grigoriev I.V."/>
            <person name="Debuchy R."/>
            <person name="Gladieux P."/>
            <person name="Hiltunen Thoren M."/>
            <person name="Johannesson H."/>
        </authorList>
    </citation>
    <scope>NUCLEOTIDE SEQUENCE</scope>
    <source>
        <strain evidence="9">PSN243</strain>
    </source>
</reference>
<dbReference type="InterPro" id="IPR020843">
    <property type="entry name" value="ER"/>
</dbReference>
<dbReference type="InterPro" id="IPR002328">
    <property type="entry name" value="ADH_Zn_CS"/>
</dbReference>
<dbReference type="InterPro" id="IPR013154">
    <property type="entry name" value="ADH-like_N"/>
</dbReference>
<dbReference type="SUPFAM" id="SSF51735">
    <property type="entry name" value="NAD(P)-binding Rossmann-fold domains"/>
    <property type="match status" value="1"/>
</dbReference>
<name>A0AAV9GXT2_9PEZI</name>
<dbReference type="SMART" id="SM00829">
    <property type="entry name" value="PKS_ER"/>
    <property type="match status" value="1"/>
</dbReference>
<dbReference type="InterPro" id="IPR013149">
    <property type="entry name" value="ADH-like_C"/>
</dbReference>
<evidence type="ECO:0000256" key="4">
    <source>
        <dbReference type="ARBA" id="ARBA00022833"/>
    </source>
</evidence>
<evidence type="ECO:0000256" key="7">
    <source>
        <dbReference type="RuleBase" id="RU361277"/>
    </source>
</evidence>
<organism evidence="9 10">
    <name type="scientific">Podospora aff. communis PSN243</name>
    <dbReference type="NCBI Taxonomy" id="3040156"/>
    <lineage>
        <taxon>Eukaryota</taxon>
        <taxon>Fungi</taxon>
        <taxon>Dikarya</taxon>
        <taxon>Ascomycota</taxon>
        <taxon>Pezizomycotina</taxon>
        <taxon>Sordariomycetes</taxon>
        <taxon>Sordariomycetidae</taxon>
        <taxon>Sordariales</taxon>
        <taxon>Podosporaceae</taxon>
        <taxon>Podospora</taxon>
    </lineage>
</organism>
<reference evidence="9" key="2">
    <citation type="submission" date="2023-05" db="EMBL/GenBank/DDBJ databases">
        <authorList>
            <consortium name="Lawrence Berkeley National Laboratory"/>
            <person name="Steindorff A."/>
            <person name="Hensen N."/>
            <person name="Bonometti L."/>
            <person name="Westerberg I."/>
            <person name="Brannstrom I.O."/>
            <person name="Guillou S."/>
            <person name="Cros-Aarteil S."/>
            <person name="Calhoun S."/>
            <person name="Haridas S."/>
            <person name="Kuo A."/>
            <person name="Mondo S."/>
            <person name="Pangilinan J."/>
            <person name="Riley R."/>
            <person name="Labutti K."/>
            <person name="Andreopoulos B."/>
            <person name="Lipzen A."/>
            <person name="Chen C."/>
            <person name="Yanf M."/>
            <person name="Daum C."/>
            <person name="Ng V."/>
            <person name="Clum A."/>
            <person name="Ohm R."/>
            <person name="Martin F."/>
            <person name="Silar P."/>
            <person name="Natvig D."/>
            <person name="Lalanne C."/>
            <person name="Gautier V."/>
            <person name="Ament-Velasquez S.L."/>
            <person name="Kruys A."/>
            <person name="Hutchinson M.I."/>
            <person name="Powell A.J."/>
            <person name="Barry K."/>
            <person name="Miller A.N."/>
            <person name="Grigoriev I.V."/>
            <person name="Debuchy R."/>
            <person name="Gladieux P."/>
            <person name="Thoren M.H."/>
            <person name="Johannesson H."/>
        </authorList>
    </citation>
    <scope>NUCLEOTIDE SEQUENCE</scope>
    <source>
        <strain evidence="9">PSN243</strain>
    </source>
</reference>
<keyword evidence="10" id="KW-1185">Reference proteome</keyword>
<proteinExistence type="inferred from homology"/>
<dbReference type="GO" id="GO:0008270">
    <property type="term" value="F:zinc ion binding"/>
    <property type="evidence" value="ECO:0007669"/>
    <property type="project" value="InterPro"/>
</dbReference>
<dbReference type="SUPFAM" id="SSF50129">
    <property type="entry name" value="GroES-like"/>
    <property type="match status" value="1"/>
</dbReference>
<dbReference type="Pfam" id="PF00107">
    <property type="entry name" value="ADH_zinc_N"/>
    <property type="match status" value="1"/>
</dbReference>
<dbReference type="InterPro" id="IPR036291">
    <property type="entry name" value="NAD(P)-bd_dom_sf"/>
</dbReference>
<evidence type="ECO:0000256" key="2">
    <source>
        <dbReference type="ARBA" id="ARBA00008072"/>
    </source>
</evidence>
<evidence type="ECO:0000256" key="5">
    <source>
        <dbReference type="ARBA" id="ARBA00023002"/>
    </source>
</evidence>
<dbReference type="Gene3D" id="3.90.180.10">
    <property type="entry name" value="Medium-chain alcohol dehydrogenases, catalytic domain"/>
    <property type="match status" value="1"/>
</dbReference>
<dbReference type="PANTHER" id="PTHR42940:SF7">
    <property type="entry name" value="ALCOHOL DEHYDROGENASE-LIKE N-TERMINAL DOMAIN-CONTAINING PROTEIN"/>
    <property type="match status" value="1"/>
</dbReference>
<evidence type="ECO:0000256" key="1">
    <source>
        <dbReference type="ARBA" id="ARBA00001947"/>
    </source>
</evidence>
<dbReference type="InterPro" id="IPR011032">
    <property type="entry name" value="GroES-like_sf"/>
</dbReference>
<keyword evidence="4 7" id="KW-0862">Zinc</keyword>
<dbReference type="Gene3D" id="3.40.50.720">
    <property type="entry name" value="NAD(P)-binding Rossmann-like Domain"/>
    <property type="match status" value="1"/>
</dbReference>
<feature type="domain" description="Enoyl reductase (ER)" evidence="8">
    <location>
        <begin position="16"/>
        <end position="337"/>
    </location>
</feature>
<keyword evidence="3 7" id="KW-0479">Metal-binding</keyword>
<dbReference type="Proteomes" id="UP001321760">
    <property type="component" value="Unassembled WGS sequence"/>
</dbReference>
<evidence type="ECO:0000313" key="9">
    <source>
        <dbReference type="EMBL" id="KAK4452510.1"/>
    </source>
</evidence>
<comment type="similarity">
    <text evidence="2 7">Belongs to the zinc-containing alcohol dehydrogenase family.</text>
</comment>
<dbReference type="GO" id="GO:0004022">
    <property type="term" value="F:alcohol dehydrogenase (NAD+) activity"/>
    <property type="evidence" value="ECO:0007669"/>
    <property type="project" value="TreeGrafter"/>
</dbReference>
<evidence type="ECO:0000313" key="10">
    <source>
        <dbReference type="Proteomes" id="UP001321760"/>
    </source>
</evidence>
<comment type="cofactor">
    <cofactor evidence="1 7">
        <name>Zn(2+)</name>
        <dbReference type="ChEBI" id="CHEBI:29105"/>
    </cofactor>
</comment>
<keyword evidence="6" id="KW-0520">NAD</keyword>
<evidence type="ECO:0000256" key="3">
    <source>
        <dbReference type="ARBA" id="ARBA00022723"/>
    </source>
</evidence>
<dbReference type="PANTHER" id="PTHR42940">
    <property type="entry name" value="ALCOHOL DEHYDROGENASE 1-RELATED"/>
    <property type="match status" value="1"/>
</dbReference>
<evidence type="ECO:0000256" key="6">
    <source>
        <dbReference type="ARBA" id="ARBA00023027"/>
    </source>
</evidence>
<sequence length="340" mass="35744">MTLPETYTRAAFKAAGEGLVFEKVPMKLPGATEILVKVEACGVCHSDKFAQQNTFGAGFPRVPGHEIVGKVVAVGERATQWKVGDRVGTGFHGGSDLTCNQCKSGWPQMCANTDYNGITRDGGFAEYCLVRAEAAVNIPAEGDAAKFAPLLCAGSTVFSGLLHAKVPPGETVAIQGLGGLGHLAVQYARKMGYRVVAISRGTEKEAAAKKLGAHEYIDAKKGDVGQQLMALGGAKLALTTALDNDAFTPLVGGLGVDGKLLIITGMPGPITVDATTMIMRAISVQAWPVATPLDTEKTVTFSTLHDVECAVETFSFKDAQKAYDAMLAGTVRFRSVVTFD</sequence>
<accession>A0AAV9GXT2</accession>
<dbReference type="PROSITE" id="PS00059">
    <property type="entry name" value="ADH_ZINC"/>
    <property type="match status" value="1"/>
</dbReference>
<protein>
    <submittedName>
        <fullName evidence="9">Dehydrogenase</fullName>
    </submittedName>
</protein>
<dbReference type="EMBL" id="MU865923">
    <property type="protein sequence ID" value="KAK4452510.1"/>
    <property type="molecule type" value="Genomic_DNA"/>
</dbReference>
<keyword evidence="5" id="KW-0560">Oxidoreductase</keyword>
<comment type="caution">
    <text evidence="9">The sequence shown here is derived from an EMBL/GenBank/DDBJ whole genome shotgun (WGS) entry which is preliminary data.</text>
</comment>
<dbReference type="Pfam" id="PF08240">
    <property type="entry name" value="ADH_N"/>
    <property type="match status" value="1"/>
</dbReference>